<dbReference type="Proteomes" id="UP001207930">
    <property type="component" value="Unassembled WGS sequence"/>
</dbReference>
<evidence type="ECO:0000313" key="10">
    <source>
        <dbReference type="EMBL" id="MCW1884547.1"/>
    </source>
</evidence>
<evidence type="ECO:0000256" key="1">
    <source>
        <dbReference type="ARBA" id="ARBA00008609"/>
    </source>
</evidence>
<evidence type="ECO:0000259" key="8">
    <source>
        <dbReference type="Pfam" id="PF01571"/>
    </source>
</evidence>
<dbReference type="HAMAP" id="MF_00259">
    <property type="entry name" value="GcvT"/>
    <property type="match status" value="1"/>
</dbReference>
<organism evidence="10 11">
    <name type="scientific">Luteolibacter flavescens</name>
    <dbReference type="NCBI Taxonomy" id="1859460"/>
    <lineage>
        <taxon>Bacteria</taxon>
        <taxon>Pseudomonadati</taxon>
        <taxon>Verrucomicrobiota</taxon>
        <taxon>Verrucomicrobiia</taxon>
        <taxon>Verrucomicrobiales</taxon>
        <taxon>Verrucomicrobiaceae</taxon>
        <taxon>Luteolibacter</taxon>
    </lineage>
</organism>
<dbReference type="NCBIfam" id="NF001567">
    <property type="entry name" value="PRK00389.1"/>
    <property type="match status" value="1"/>
</dbReference>
<proteinExistence type="inferred from homology"/>
<comment type="caution">
    <text evidence="10">The sequence shown here is derived from an EMBL/GenBank/DDBJ whole genome shotgun (WGS) entry which is preliminary data.</text>
</comment>
<dbReference type="PANTHER" id="PTHR43757">
    <property type="entry name" value="AMINOMETHYLTRANSFERASE"/>
    <property type="match status" value="1"/>
</dbReference>
<dbReference type="SUPFAM" id="SSF101790">
    <property type="entry name" value="Aminomethyltransferase beta-barrel domain"/>
    <property type="match status" value="1"/>
</dbReference>
<comment type="similarity">
    <text evidence="1 7">Belongs to the GcvT family.</text>
</comment>
<dbReference type="InterPro" id="IPR006223">
    <property type="entry name" value="GcvT"/>
</dbReference>
<dbReference type="Pfam" id="PF01571">
    <property type="entry name" value="GCV_T"/>
    <property type="match status" value="1"/>
</dbReference>
<name>A0ABT3FLU3_9BACT</name>
<comment type="function">
    <text evidence="7">The glycine cleavage system catalyzes the degradation of glycine.</text>
</comment>
<comment type="catalytic activity">
    <reaction evidence="6 7">
        <text>N(6)-[(R)-S(8)-aminomethyldihydrolipoyl]-L-lysyl-[protein] + (6S)-5,6,7,8-tetrahydrofolate = N(6)-[(R)-dihydrolipoyl]-L-lysyl-[protein] + (6R)-5,10-methylene-5,6,7,8-tetrahydrofolate + NH4(+)</text>
        <dbReference type="Rhea" id="RHEA:16945"/>
        <dbReference type="Rhea" id="RHEA-COMP:10475"/>
        <dbReference type="Rhea" id="RHEA-COMP:10492"/>
        <dbReference type="ChEBI" id="CHEBI:15636"/>
        <dbReference type="ChEBI" id="CHEBI:28938"/>
        <dbReference type="ChEBI" id="CHEBI:57453"/>
        <dbReference type="ChEBI" id="CHEBI:83100"/>
        <dbReference type="ChEBI" id="CHEBI:83143"/>
        <dbReference type="EC" id="2.1.2.10"/>
    </reaction>
</comment>
<dbReference type="PIRSF" id="PIRSF006487">
    <property type="entry name" value="GcvT"/>
    <property type="match status" value="1"/>
</dbReference>
<evidence type="ECO:0000259" key="9">
    <source>
        <dbReference type="Pfam" id="PF08669"/>
    </source>
</evidence>
<dbReference type="NCBIfam" id="TIGR00528">
    <property type="entry name" value="gcvT"/>
    <property type="match status" value="1"/>
</dbReference>
<dbReference type="InterPro" id="IPR022903">
    <property type="entry name" value="GcvT_bac"/>
</dbReference>
<feature type="domain" description="Aminomethyltransferase C-terminal" evidence="9">
    <location>
        <begin position="281"/>
        <end position="360"/>
    </location>
</feature>
<reference evidence="10 11" key="1">
    <citation type="submission" date="2022-10" db="EMBL/GenBank/DDBJ databases">
        <title>Luteolibacter flavescens strain MCCC 1K03193, whole genome shotgun sequencing project.</title>
        <authorList>
            <person name="Zhao G."/>
            <person name="Shen L."/>
        </authorList>
    </citation>
    <scope>NUCLEOTIDE SEQUENCE [LARGE SCALE GENOMIC DNA]</scope>
    <source>
        <strain evidence="10 11">MCCC 1K03193</strain>
    </source>
</reference>
<evidence type="ECO:0000256" key="6">
    <source>
        <dbReference type="ARBA" id="ARBA00047665"/>
    </source>
</evidence>
<evidence type="ECO:0000256" key="2">
    <source>
        <dbReference type="ARBA" id="ARBA00012616"/>
    </source>
</evidence>
<sequence>MPVSTIQSTPLEKLHVRLGARMVPFAGWNMPVQYTSIMDEHGAVRGAAGIFDISHMGQFIVGGAGALEWLNKMLANNVAKLGDGQGQYSFLLNEAGGVIDDLIVYRTGENDFFLVVNASMIEEDFAWMAKHLTGDVTLRNESPLWAGMAVQGPESAAAFAKACPGQTLPPRNGIVRFPVEGGEAVVCRTGYTGEDGFEFFCPAGEGEAWFEKFIECGAKACGLGARDSLRLEMCYPLNGSDLSPQRTPIEAGLGFFVDLEKGDFIGRETLAKQKAEGPAEKLVALAYTDKGAPPRSHYPLEDAAGNVISELSSGVLSPSLGQGIAMAYVPAALSKLGTELFVDVRGRKFPAKVVKKPFYKPATAKA</sequence>
<keyword evidence="4 7" id="KW-0808">Transferase</keyword>
<keyword evidence="11" id="KW-1185">Reference proteome</keyword>
<dbReference type="InterPro" id="IPR013977">
    <property type="entry name" value="GcvT_C"/>
</dbReference>
<dbReference type="GO" id="GO:0004047">
    <property type="term" value="F:aminomethyltransferase activity"/>
    <property type="evidence" value="ECO:0007669"/>
    <property type="project" value="UniProtKB-EC"/>
</dbReference>
<dbReference type="Gene3D" id="3.30.1360.120">
    <property type="entry name" value="Probable tRNA modification gtpase trme, domain 1"/>
    <property type="match status" value="1"/>
</dbReference>
<dbReference type="InterPro" id="IPR027266">
    <property type="entry name" value="TrmE/GcvT-like"/>
</dbReference>
<evidence type="ECO:0000256" key="7">
    <source>
        <dbReference type="HAMAP-Rule" id="MF_00259"/>
    </source>
</evidence>
<dbReference type="EMBL" id="JAPDDS010000003">
    <property type="protein sequence ID" value="MCW1884547.1"/>
    <property type="molecule type" value="Genomic_DNA"/>
</dbReference>
<evidence type="ECO:0000313" key="11">
    <source>
        <dbReference type="Proteomes" id="UP001207930"/>
    </source>
</evidence>
<comment type="subunit">
    <text evidence="7">The glycine cleavage system is composed of four proteins: P, T, L and H.</text>
</comment>
<dbReference type="InterPro" id="IPR029043">
    <property type="entry name" value="GcvT/YgfZ_C"/>
</dbReference>
<dbReference type="InterPro" id="IPR006222">
    <property type="entry name" value="GCVT_N"/>
</dbReference>
<accession>A0ABT3FLU3</accession>
<evidence type="ECO:0000256" key="3">
    <source>
        <dbReference type="ARBA" id="ARBA00022576"/>
    </source>
</evidence>
<evidence type="ECO:0000256" key="4">
    <source>
        <dbReference type="ARBA" id="ARBA00022679"/>
    </source>
</evidence>
<keyword evidence="3 7" id="KW-0032">Aminotransferase</keyword>
<protein>
    <recommendedName>
        <fullName evidence="2 7">Aminomethyltransferase</fullName>
        <ecNumber evidence="2 7">2.1.2.10</ecNumber>
    </recommendedName>
    <alternativeName>
        <fullName evidence="5 7">Glycine cleavage system T protein</fullName>
    </alternativeName>
</protein>
<dbReference type="PANTHER" id="PTHR43757:SF2">
    <property type="entry name" value="AMINOMETHYLTRANSFERASE, MITOCHONDRIAL"/>
    <property type="match status" value="1"/>
</dbReference>
<gene>
    <name evidence="7 10" type="primary">gcvT</name>
    <name evidence="10" type="ORF">OKA04_07370</name>
</gene>
<dbReference type="SUPFAM" id="SSF103025">
    <property type="entry name" value="Folate-binding domain"/>
    <property type="match status" value="1"/>
</dbReference>
<dbReference type="Pfam" id="PF08669">
    <property type="entry name" value="GCV_T_C"/>
    <property type="match status" value="1"/>
</dbReference>
<dbReference type="InterPro" id="IPR028896">
    <property type="entry name" value="GcvT/YgfZ/DmdA"/>
</dbReference>
<evidence type="ECO:0000256" key="5">
    <source>
        <dbReference type="ARBA" id="ARBA00031395"/>
    </source>
</evidence>
<dbReference type="EC" id="2.1.2.10" evidence="2 7"/>
<feature type="domain" description="GCVT N-terminal" evidence="8">
    <location>
        <begin position="13"/>
        <end position="261"/>
    </location>
</feature>
<dbReference type="RefSeq" id="WP_264500504.1">
    <property type="nucleotide sequence ID" value="NZ_JAPDDS010000003.1"/>
</dbReference>